<feature type="transmembrane region" description="Helical" evidence="1">
    <location>
        <begin position="7"/>
        <end position="28"/>
    </location>
</feature>
<keyword evidence="1" id="KW-1133">Transmembrane helix</keyword>
<dbReference type="EMBL" id="MT144942">
    <property type="protein sequence ID" value="QJI01685.1"/>
    <property type="molecule type" value="Genomic_DNA"/>
</dbReference>
<organism evidence="2">
    <name type="scientific">viral metagenome</name>
    <dbReference type="NCBI Taxonomy" id="1070528"/>
    <lineage>
        <taxon>unclassified sequences</taxon>
        <taxon>metagenomes</taxon>
        <taxon>organismal metagenomes</taxon>
    </lineage>
</organism>
<feature type="transmembrane region" description="Helical" evidence="1">
    <location>
        <begin position="79"/>
        <end position="112"/>
    </location>
</feature>
<keyword evidence="1" id="KW-0472">Membrane</keyword>
<accession>A0A6M3XUN3</accession>
<keyword evidence="1" id="KW-0812">Transmembrane</keyword>
<gene>
    <name evidence="2" type="ORF">TM448B02715_0004</name>
</gene>
<sequence>MIWKVLTYKLIWLNIILFFIFTIGTYFFHPLAPFTGILLINIFDMYGYDFVLRNHWKGIQPDEEIVTAYRIIQKSFEGLVILFLFVLFDWQAALGCFLLIMFTVQDLIYYLFLQYPLPKRFTWIRWSPIGFIIGDVPTWLVIVQGVIGIIIVIGVNYL</sequence>
<evidence type="ECO:0000313" key="2">
    <source>
        <dbReference type="EMBL" id="QJI01685.1"/>
    </source>
</evidence>
<evidence type="ECO:0000256" key="1">
    <source>
        <dbReference type="SAM" id="Phobius"/>
    </source>
</evidence>
<dbReference type="AlphaFoldDB" id="A0A6M3XUN3"/>
<feature type="transmembrane region" description="Helical" evidence="1">
    <location>
        <begin position="132"/>
        <end position="155"/>
    </location>
</feature>
<reference evidence="2" key="1">
    <citation type="submission" date="2020-03" db="EMBL/GenBank/DDBJ databases">
        <title>The deep terrestrial virosphere.</title>
        <authorList>
            <person name="Holmfeldt K."/>
            <person name="Nilsson E."/>
            <person name="Simone D."/>
            <person name="Lopez-Fernandez M."/>
            <person name="Wu X."/>
            <person name="de Brujin I."/>
            <person name="Lundin D."/>
            <person name="Andersson A."/>
            <person name="Bertilsson S."/>
            <person name="Dopson M."/>
        </authorList>
    </citation>
    <scope>NUCLEOTIDE SEQUENCE</scope>
    <source>
        <strain evidence="2">TM448B02715</strain>
    </source>
</reference>
<name>A0A6M3XUN3_9ZZZZ</name>
<proteinExistence type="predicted"/>
<protein>
    <submittedName>
        <fullName evidence="2">Uncharacterized protein</fullName>
    </submittedName>
</protein>